<evidence type="ECO:0000313" key="4">
    <source>
        <dbReference type="EMBL" id="SNS32236.1"/>
    </source>
</evidence>
<accession>A0A239DIK3</accession>
<dbReference type="GO" id="GO:0004674">
    <property type="term" value="F:protein serine/threonine kinase activity"/>
    <property type="evidence" value="ECO:0007669"/>
    <property type="project" value="UniProtKB-KW"/>
</dbReference>
<dbReference type="InterPro" id="IPR025847">
    <property type="entry name" value="MEDS_domain"/>
</dbReference>
<sequence>MGSAGSALRHDAFVYDDEESFLALSLPFLREGLEAGEGAVVAHTRRGLAAVRDALGPDAESVTFVDVGAAYTRPARTLAAYHAVYADELGRVPSLRAVADVQVGPDPGDRAVWTAYEAAFNRSFAHLPAWVLCTYDTGAVPEEVCEDVWRTHPQVVTGGTWQASDRFDDVDALVRALAAAPDPPARLRPVPAGRDAEEFREHLARELAAEGVPPARALDALLAATEVYANAVRHGGGVRTVRAGRAGGRFVCEVVDRGPGFDDPLAGYLAPRPGVGAGLWVARQLTWQIDFARAADGFTARIVL</sequence>
<dbReference type="Pfam" id="PF13581">
    <property type="entry name" value="HATPase_c_2"/>
    <property type="match status" value="1"/>
</dbReference>
<keyword evidence="5" id="KW-1185">Reference proteome</keyword>
<evidence type="ECO:0000256" key="1">
    <source>
        <dbReference type="ARBA" id="ARBA00022527"/>
    </source>
</evidence>
<dbReference type="RefSeq" id="WP_217897292.1">
    <property type="nucleotide sequence ID" value="NZ_FZOH01000003.1"/>
</dbReference>
<dbReference type="EMBL" id="FZOH01000003">
    <property type="protein sequence ID" value="SNS32236.1"/>
    <property type="molecule type" value="Genomic_DNA"/>
</dbReference>
<dbReference type="Pfam" id="PF14417">
    <property type="entry name" value="MEDS"/>
    <property type="match status" value="1"/>
</dbReference>
<protein>
    <submittedName>
        <fullName evidence="4">Anti-sigma regulatory factor (Ser/Thr protein kinase)</fullName>
    </submittedName>
</protein>
<dbReference type="InterPro" id="IPR036890">
    <property type="entry name" value="HATPase_C_sf"/>
</dbReference>
<dbReference type="Proteomes" id="UP000198386">
    <property type="component" value="Unassembled WGS sequence"/>
</dbReference>
<dbReference type="NCBIfam" id="NF041045">
    <property type="entry name" value="RsbA_anti_sig"/>
    <property type="match status" value="1"/>
</dbReference>
<feature type="domain" description="Histidine kinase/HSP90-like ATPase" evidence="2">
    <location>
        <begin position="196"/>
        <end position="301"/>
    </location>
</feature>
<dbReference type="InterPro" id="IPR047718">
    <property type="entry name" value="RsbA-like_anti_sig"/>
</dbReference>
<dbReference type="SUPFAM" id="SSF55874">
    <property type="entry name" value="ATPase domain of HSP90 chaperone/DNA topoisomerase II/histidine kinase"/>
    <property type="match status" value="1"/>
</dbReference>
<keyword evidence="1" id="KW-0723">Serine/threonine-protein kinase</keyword>
<organism evidence="4 5">
    <name type="scientific">Geodermatophilus saharensis</name>
    <dbReference type="NCBI Taxonomy" id="1137994"/>
    <lineage>
        <taxon>Bacteria</taxon>
        <taxon>Bacillati</taxon>
        <taxon>Actinomycetota</taxon>
        <taxon>Actinomycetes</taxon>
        <taxon>Geodermatophilales</taxon>
        <taxon>Geodermatophilaceae</taxon>
        <taxon>Geodermatophilus</taxon>
    </lineage>
</organism>
<evidence type="ECO:0000259" key="2">
    <source>
        <dbReference type="Pfam" id="PF13581"/>
    </source>
</evidence>
<dbReference type="InterPro" id="IPR050267">
    <property type="entry name" value="Anti-sigma-factor_SerPK"/>
</dbReference>
<evidence type="ECO:0000259" key="3">
    <source>
        <dbReference type="Pfam" id="PF14417"/>
    </source>
</evidence>
<reference evidence="5" key="1">
    <citation type="submission" date="2017-06" db="EMBL/GenBank/DDBJ databases">
        <authorList>
            <person name="Varghese N."/>
            <person name="Submissions S."/>
        </authorList>
    </citation>
    <scope>NUCLEOTIDE SEQUENCE [LARGE SCALE GENOMIC DNA]</scope>
    <source>
        <strain evidence="5">DSM 45423</strain>
    </source>
</reference>
<evidence type="ECO:0000313" key="5">
    <source>
        <dbReference type="Proteomes" id="UP000198386"/>
    </source>
</evidence>
<keyword evidence="4" id="KW-0808">Transferase</keyword>
<gene>
    <name evidence="4" type="ORF">SAMN04488107_2199</name>
</gene>
<dbReference type="AlphaFoldDB" id="A0A239DIK3"/>
<dbReference type="CDD" id="cd16936">
    <property type="entry name" value="HATPase_RsbW-like"/>
    <property type="match status" value="1"/>
</dbReference>
<dbReference type="Gene3D" id="3.30.565.10">
    <property type="entry name" value="Histidine kinase-like ATPase, C-terminal domain"/>
    <property type="match status" value="1"/>
</dbReference>
<proteinExistence type="predicted"/>
<keyword evidence="4" id="KW-0418">Kinase</keyword>
<dbReference type="PANTHER" id="PTHR35526">
    <property type="entry name" value="ANTI-SIGMA-F FACTOR RSBW-RELATED"/>
    <property type="match status" value="1"/>
</dbReference>
<name>A0A239DIK3_9ACTN</name>
<dbReference type="InterPro" id="IPR003594">
    <property type="entry name" value="HATPase_dom"/>
</dbReference>
<dbReference type="PANTHER" id="PTHR35526:SF3">
    <property type="entry name" value="ANTI-SIGMA-F FACTOR RSBW"/>
    <property type="match status" value="1"/>
</dbReference>
<feature type="domain" description="MEDS" evidence="3">
    <location>
        <begin position="9"/>
        <end position="153"/>
    </location>
</feature>